<organism evidence="8 9">
    <name type="scientific">Demequina mangrovi</name>
    <dbReference type="NCBI Taxonomy" id="1043493"/>
    <lineage>
        <taxon>Bacteria</taxon>
        <taxon>Bacillati</taxon>
        <taxon>Actinomycetota</taxon>
        <taxon>Actinomycetes</taxon>
        <taxon>Micrococcales</taxon>
        <taxon>Demequinaceae</taxon>
        <taxon>Demequina</taxon>
    </lineage>
</organism>
<dbReference type="NCBIfam" id="NF011100">
    <property type="entry name" value="PRK14527.1"/>
    <property type="match status" value="1"/>
</dbReference>
<dbReference type="GO" id="GO:0005524">
    <property type="term" value="F:ATP binding"/>
    <property type="evidence" value="ECO:0007669"/>
    <property type="project" value="UniProtKB-UniRule"/>
</dbReference>
<comment type="caution">
    <text evidence="5">Lacks conserved residue(s) required for the propagation of feature annotation.</text>
</comment>
<feature type="binding site" evidence="5">
    <location>
        <position position="36"/>
    </location>
    <ligand>
        <name>AMP</name>
        <dbReference type="ChEBI" id="CHEBI:456215"/>
    </ligand>
</feature>
<dbReference type="PROSITE" id="PS00113">
    <property type="entry name" value="ADENYLATE_KINASE"/>
    <property type="match status" value="1"/>
</dbReference>
<dbReference type="AlphaFoldDB" id="A0A1H6WUS3"/>
<comment type="subunit">
    <text evidence="5 7">Monomer.</text>
</comment>
<evidence type="ECO:0000256" key="4">
    <source>
        <dbReference type="ARBA" id="ARBA00022777"/>
    </source>
</evidence>
<keyword evidence="2 5" id="KW-0545">Nucleotide biosynthesis</keyword>
<sequence>MRAVLLGPPGAGKGTQAARLTERFGVPAISTGDIFRANVKGGTELGRKTQEYMNAGQLVPDEVTNAMVRARLAEDDAAAGFLLDGYPRNPEQAVELDTMLADLGVELDVAIEITADFDEVTARLLKRAEIEGRADDTEPVIRKRLEVYSTSTAPLTAFYAGKGLLVQVDGLGEIDEVTDRLVAAVSR</sequence>
<dbReference type="NCBIfam" id="NF011105">
    <property type="entry name" value="PRK14532.1"/>
    <property type="match status" value="1"/>
</dbReference>
<evidence type="ECO:0000256" key="6">
    <source>
        <dbReference type="RuleBase" id="RU003330"/>
    </source>
</evidence>
<feature type="binding site" evidence="5">
    <location>
        <position position="133"/>
    </location>
    <ligand>
        <name>AMP</name>
        <dbReference type="ChEBI" id="CHEBI:456215"/>
    </ligand>
</feature>
<dbReference type="STRING" id="1043493.SAMN05421637_1004"/>
<dbReference type="NCBIfam" id="NF011101">
    <property type="entry name" value="PRK14528.1"/>
    <property type="match status" value="1"/>
</dbReference>
<feature type="binding site" evidence="5">
    <location>
        <position position="144"/>
    </location>
    <ligand>
        <name>AMP</name>
        <dbReference type="ChEBI" id="CHEBI:456215"/>
    </ligand>
</feature>
<keyword evidence="5 7" id="KW-0067">ATP-binding</keyword>
<reference evidence="9" key="1">
    <citation type="submission" date="2016-10" db="EMBL/GenBank/DDBJ databases">
        <authorList>
            <person name="Varghese N."/>
        </authorList>
    </citation>
    <scope>NUCLEOTIDE SEQUENCE [LARGE SCALE GENOMIC DNA]</scope>
    <source>
        <strain evidence="9">DSM 24868</strain>
    </source>
</reference>
<dbReference type="PRINTS" id="PR00094">
    <property type="entry name" value="ADENYLTKNASE"/>
</dbReference>
<gene>
    <name evidence="5" type="primary">adk</name>
    <name evidence="8" type="ORF">SAMN05421637_1004</name>
</gene>
<dbReference type="UniPathway" id="UPA00588">
    <property type="reaction ID" value="UER00649"/>
</dbReference>
<keyword evidence="4 5" id="KW-0418">Kinase</keyword>
<feature type="binding site" evidence="5">
    <location>
        <position position="127"/>
    </location>
    <ligand>
        <name>ATP</name>
        <dbReference type="ChEBI" id="CHEBI:30616"/>
    </ligand>
</feature>
<keyword evidence="5" id="KW-0963">Cytoplasm</keyword>
<feature type="binding site" evidence="5">
    <location>
        <position position="172"/>
    </location>
    <ligand>
        <name>ATP</name>
        <dbReference type="ChEBI" id="CHEBI:30616"/>
    </ligand>
</feature>
<dbReference type="CDD" id="cd01428">
    <property type="entry name" value="ADK"/>
    <property type="match status" value="1"/>
</dbReference>
<feature type="binding site" evidence="5">
    <location>
        <begin position="57"/>
        <end position="59"/>
    </location>
    <ligand>
        <name>AMP</name>
        <dbReference type="ChEBI" id="CHEBI:456215"/>
    </ligand>
</feature>
<evidence type="ECO:0000313" key="8">
    <source>
        <dbReference type="EMBL" id="SEJ16312.1"/>
    </source>
</evidence>
<comment type="domain">
    <text evidence="5">Consists of three domains, a large central CORE domain and two small peripheral domains, NMPbind and LID, which undergo movements during catalysis. The LID domain closes over the site of phosphoryl transfer upon ATP binding. Assembling and dissambling the active center during each catalytic cycle provides an effective means to prevent ATP hydrolysis.</text>
</comment>
<protein>
    <recommendedName>
        <fullName evidence="5 7">Adenylate kinase</fullName>
        <shortName evidence="5">AK</shortName>
        <ecNumber evidence="5 7">2.7.4.3</ecNumber>
    </recommendedName>
    <alternativeName>
        <fullName evidence="5">ATP-AMP transphosphorylase</fullName>
    </alternativeName>
    <alternativeName>
        <fullName evidence="5">ATP:AMP phosphotransferase</fullName>
    </alternativeName>
    <alternativeName>
        <fullName evidence="5">Adenylate monophosphate kinase</fullName>
    </alternativeName>
</protein>
<dbReference type="Proteomes" id="UP000183315">
    <property type="component" value="Unassembled WGS sequence"/>
</dbReference>
<evidence type="ECO:0000313" key="9">
    <source>
        <dbReference type="Proteomes" id="UP000183315"/>
    </source>
</evidence>
<dbReference type="HAMAP" id="MF_00235">
    <property type="entry name" value="Adenylate_kinase_Adk"/>
    <property type="match status" value="1"/>
</dbReference>
<keyword evidence="1 5" id="KW-0808">Transferase</keyword>
<accession>A0A1H6WUS3</accession>
<dbReference type="EMBL" id="FNZI01000002">
    <property type="protein sequence ID" value="SEJ16312.1"/>
    <property type="molecule type" value="Genomic_DNA"/>
</dbReference>
<keyword evidence="9" id="KW-1185">Reference proteome</keyword>
<feature type="binding site" evidence="5">
    <location>
        <begin position="85"/>
        <end position="88"/>
    </location>
    <ligand>
        <name>AMP</name>
        <dbReference type="ChEBI" id="CHEBI:456215"/>
    </ligand>
</feature>
<proteinExistence type="inferred from homology"/>
<comment type="pathway">
    <text evidence="5">Purine metabolism; AMP biosynthesis via salvage pathway; AMP from ADP: step 1/1.</text>
</comment>
<dbReference type="SUPFAM" id="SSF52540">
    <property type="entry name" value="P-loop containing nucleoside triphosphate hydrolases"/>
    <property type="match status" value="1"/>
</dbReference>
<dbReference type="RefSeq" id="WP_042213131.1">
    <property type="nucleotide sequence ID" value="NZ_BBLU01000003.1"/>
</dbReference>
<dbReference type="InterPro" id="IPR033690">
    <property type="entry name" value="Adenylat_kinase_CS"/>
</dbReference>
<dbReference type="GO" id="GO:0044209">
    <property type="term" value="P:AMP salvage"/>
    <property type="evidence" value="ECO:0007669"/>
    <property type="project" value="UniProtKB-UniRule"/>
</dbReference>
<feature type="binding site" evidence="5">
    <location>
        <position position="31"/>
    </location>
    <ligand>
        <name>AMP</name>
        <dbReference type="ChEBI" id="CHEBI:456215"/>
    </ligand>
</feature>
<evidence type="ECO:0000256" key="5">
    <source>
        <dbReference type="HAMAP-Rule" id="MF_00235"/>
    </source>
</evidence>
<comment type="subcellular location">
    <subcellularLocation>
        <location evidence="5 7">Cytoplasm</location>
    </subcellularLocation>
</comment>
<dbReference type="NCBIfam" id="NF011104">
    <property type="entry name" value="PRK14531.1"/>
    <property type="match status" value="1"/>
</dbReference>
<feature type="binding site" evidence="5">
    <location>
        <position position="92"/>
    </location>
    <ligand>
        <name>AMP</name>
        <dbReference type="ChEBI" id="CHEBI:456215"/>
    </ligand>
</feature>
<dbReference type="OrthoDB" id="9805030at2"/>
<keyword evidence="3 5" id="KW-0547">Nucleotide-binding</keyword>
<comment type="function">
    <text evidence="5">Catalyzes the reversible transfer of the terminal phosphate group between ATP and AMP. Plays an important role in cellular energy homeostasis and in adenine nucleotide metabolism.</text>
</comment>
<dbReference type="InterPro" id="IPR000850">
    <property type="entry name" value="Adenylat/UMP-CMP_kin"/>
</dbReference>
<evidence type="ECO:0000256" key="7">
    <source>
        <dbReference type="RuleBase" id="RU003331"/>
    </source>
</evidence>
<dbReference type="GO" id="GO:0004017">
    <property type="term" value="F:AMP kinase activity"/>
    <property type="evidence" value="ECO:0007669"/>
    <property type="project" value="UniProtKB-UniRule"/>
</dbReference>
<dbReference type="NCBIfam" id="NF001381">
    <property type="entry name" value="PRK00279.1-3"/>
    <property type="match status" value="1"/>
</dbReference>
<dbReference type="eggNOG" id="COG0563">
    <property type="taxonomic scope" value="Bacteria"/>
</dbReference>
<comment type="catalytic activity">
    <reaction evidence="5 7">
        <text>AMP + ATP = 2 ADP</text>
        <dbReference type="Rhea" id="RHEA:12973"/>
        <dbReference type="ChEBI" id="CHEBI:30616"/>
        <dbReference type="ChEBI" id="CHEBI:456215"/>
        <dbReference type="ChEBI" id="CHEBI:456216"/>
        <dbReference type="EC" id="2.7.4.3"/>
    </reaction>
</comment>
<dbReference type="InterPro" id="IPR027417">
    <property type="entry name" value="P-loop_NTPase"/>
</dbReference>
<dbReference type="GO" id="GO:0005737">
    <property type="term" value="C:cytoplasm"/>
    <property type="evidence" value="ECO:0007669"/>
    <property type="project" value="UniProtKB-SubCell"/>
</dbReference>
<dbReference type="PANTHER" id="PTHR23359">
    <property type="entry name" value="NUCLEOTIDE KINASE"/>
    <property type="match status" value="1"/>
</dbReference>
<evidence type="ECO:0000256" key="1">
    <source>
        <dbReference type="ARBA" id="ARBA00022679"/>
    </source>
</evidence>
<evidence type="ECO:0000256" key="3">
    <source>
        <dbReference type="ARBA" id="ARBA00022741"/>
    </source>
</evidence>
<evidence type="ECO:0000256" key="2">
    <source>
        <dbReference type="ARBA" id="ARBA00022727"/>
    </source>
</evidence>
<name>A0A1H6WUS3_9MICO</name>
<dbReference type="Gene3D" id="3.40.50.300">
    <property type="entry name" value="P-loop containing nucleotide triphosphate hydrolases"/>
    <property type="match status" value="1"/>
</dbReference>
<dbReference type="EC" id="2.7.4.3" evidence="5 7"/>
<feature type="binding site" evidence="5">
    <location>
        <begin position="10"/>
        <end position="15"/>
    </location>
    <ligand>
        <name>ATP</name>
        <dbReference type="ChEBI" id="CHEBI:30616"/>
    </ligand>
</feature>
<comment type="similarity">
    <text evidence="5 6">Belongs to the adenylate kinase family.</text>
</comment>
<feature type="region of interest" description="NMP" evidence="5">
    <location>
        <begin position="30"/>
        <end position="59"/>
    </location>
</feature>
<dbReference type="Pfam" id="PF00406">
    <property type="entry name" value="ADK"/>
    <property type="match status" value="1"/>
</dbReference>